<gene>
    <name evidence="2" type="ORF">Tci_678316</name>
</gene>
<dbReference type="Pfam" id="PF07727">
    <property type="entry name" value="RVT_2"/>
    <property type="match status" value="1"/>
</dbReference>
<comment type="caution">
    <text evidence="2">The sequence shown here is derived from an EMBL/GenBank/DDBJ whole genome shotgun (WGS) entry which is preliminary data.</text>
</comment>
<protein>
    <recommendedName>
        <fullName evidence="1">Reverse transcriptase Ty1/copia-type domain-containing protein</fullName>
    </recommendedName>
</protein>
<accession>A0A699KTZ1</accession>
<name>A0A699KTZ1_TANCI</name>
<reference evidence="2" key="1">
    <citation type="journal article" date="2019" name="Sci. Rep.">
        <title>Draft genome of Tanacetum cinerariifolium, the natural source of mosquito coil.</title>
        <authorList>
            <person name="Yamashiro T."/>
            <person name="Shiraishi A."/>
            <person name="Satake H."/>
            <person name="Nakayama K."/>
        </authorList>
    </citation>
    <scope>NUCLEOTIDE SEQUENCE</scope>
</reference>
<dbReference type="InterPro" id="IPR013103">
    <property type="entry name" value="RVT_2"/>
</dbReference>
<feature type="domain" description="Reverse transcriptase Ty1/copia-type" evidence="1">
    <location>
        <begin position="113"/>
        <end position="189"/>
    </location>
</feature>
<sequence length="205" mass="23297">KSSFVDPSQYPDDPDMPALEDIVYSDDEEDVGAEANFSNLETNITEEGIYYEEVFAPVAKIEVIRLFLAYASFMGFMVYQMDVKIDFIYGTIEDDVYVCQPLGFEDPDYLDKVYVDDIIFGSTNKELCKAFEKLMKDKFQMSSIGELTFFLGLQVKQKDDGLFISQDKYVAKILSKFGLTDGKSASTPIDTKKPLLMDPDGEIWM</sequence>
<proteinExistence type="predicted"/>
<dbReference type="AlphaFoldDB" id="A0A699KTZ1"/>
<evidence type="ECO:0000259" key="1">
    <source>
        <dbReference type="Pfam" id="PF07727"/>
    </source>
</evidence>
<organism evidence="2">
    <name type="scientific">Tanacetum cinerariifolium</name>
    <name type="common">Dalmatian daisy</name>
    <name type="synonym">Chrysanthemum cinerariifolium</name>
    <dbReference type="NCBI Taxonomy" id="118510"/>
    <lineage>
        <taxon>Eukaryota</taxon>
        <taxon>Viridiplantae</taxon>
        <taxon>Streptophyta</taxon>
        <taxon>Embryophyta</taxon>
        <taxon>Tracheophyta</taxon>
        <taxon>Spermatophyta</taxon>
        <taxon>Magnoliopsida</taxon>
        <taxon>eudicotyledons</taxon>
        <taxon>Gunneridae</taxon>
        <taxon>Pentapetalae</taxon>
        <taxon>asterids</taxon>
        <taxon>campanulids</taxon>
        <taxon>Asterales</taxon>
        <taxon>Asteraceae</taxon>
        <taxon>Asteroideae</taxon>
        <taxon>Anthemideae</taxon>
        <taxon>Anthemidinae</taxon>
        <taxon>Tanacetum</taxon>
    </lineage>
</organism>
<dbReference type="EMBL" id="BKCJ010544188">
    <property type="protein sequence ID" value="GFB06345.1"/>
    <property type="molecule type" value="Genomic_DNA"/>
</dbReference>
<feature type="non-terminal residue" evidence="2">
    <location>
        <position position="1"/>
    </location>
</feature>
<evidence type="ECO:0000313" key="2">
    <source>
        <dbReference type="EMBL" id="GFB06345.1"/>
    </source>
</evidence>